<accession>A0A1V4I4M9</accession>
<gene>
    <name evidence="1" type="ORF">CLORY_45690</name>
</gene>
<organism evidence="1 2">
    <name type="scientific">Clostridium oryzae</name>
    <dbReference type="NCBI Taxonomy" id="1450648"/>
    <lineage>
        <taxon>Bacteria</taxon>
        <taxon>Bacillati</taxon>
        <taxon>Bacillota</taxon>
        <taxon>Clostridia</taxon>
        <taxon>Eubacteriales</taxon>
        <taxon>Clostridiaceae</taxon>
        <taxon>Clostridium</taxon>
    </lineage>
</organism>
<dbReference type="STRING" id="1450648.CLORY_45690"/>
<dbReference type="EMBL" id="MZGV01000153">
    <property type="protein sequence ID" value="OPJ54545.1"/>
    <property type="molecule type" value="Genomic_DNA"/>
</dbReference>
<evidence type="ECO:0000313" key="2">
    <source>
        <dbReference type="Proteomes" id="UP000190080"/>
    </source>
</evidence>
<keyword evidence="2" id="KW-1185">Reference proteome</keyword>
<sequence length="217" mass="25642">MIGVVKFYTYILYLHGRGKNLNKKVAAIDMFINKGMTCKEIAEELHVTVQEINKLLNLTKEYKDYCLRKKSKTEKIKNDILNLYFIEKLKIKAIADINNVSAAYVSKIIKLDSRYEQEKHRRKVVNKDKHERQKRIFNMKKRKKTLIEDNIIFSNLAALQVQNAKAMSTKRKINGDTMIKINLQHYRYNKYKKRLEYDGAAGILPMGISKLRYDKKY</sequence>
<comment type="caution">
    <text evidence="1">The sequence shown here is derived from an EMBL/GenBank/DDBJ whole genome shotgun (WGS) entry which is preliminary data.</text>
</comment>
<dbReference type="AlphaFoldDB" id="A0A1V4I4M9"/>
<dbReference type="Proteomes" id="UP000190080">
    <property type="component" value="Unassembled WGS sequence"/>
</dbReference>
<evidence type="ECO:0000313" key="1">
    <source>
        <dbReference type="EMBL" id="OPJ54545.1"/>
    </source>
</evidence>
<name>A0A1V4I4M9_9CLOT</name>
<reference evidence="1 2" key="1">
    <citation type="submission" date="2017-03" db="EMBL/GenBank/DDBJ databases">
        <title>Genome sequence of Clostridium oryzae DSM 28571.</title>
        <authorList>
            <person name="Poehlein A."/>
            <person name="Daniel R."/>
        </authorList>
    </citation>
    <scope>NUCLEOTIDE SEQUENCE [LARGE SCALE GENOMIC DNA]</scope>
    <source>
        <strain evidence="1 2">DSM 28571</strain>
    </source>
</reference>
<proteinExistence type="predicted"/>
<protein>
    <submittedName>
        <fullName evidence="1">Uncharacterized protein</fullName>
    </submittedName>
</protein>